<feature type="transmembrane region" description="Helical" evidence="1">
    <location>
        <begin position="33"/>
        <end position="57"/>
    </location>
</feature>
<comment type="caution">
    <text evidence="2">The sequence shown here is derived from an EMBL/GenBank/DDBJ whole genome shotgun (WGS) entry which is preliminary data.</text>
</comment>
<organism evidence="2 3">
    <name type="scientific">Aquibium carbonis</name>
    <dbReference type="NCBI Taxonomy" id="2495581"/>
    <lineage>
        <taxon>Bacteria</taxon>
        <taxon>Pseudomonadati</taxon>
        <taxon>Pseudomonadota</taxon>
        <taxon>Alphaproteobacteria</taxon>
        <taxon>Hyphomicrobiales</taxon>
        <taxon>Phyllobacteriaceae</taxon>
        <taxon>Aquibium</taxon>
    </lineage>
</organism>
<dbReference type="AlphaFoldDB" id="A0A3R9YC42"/>
<dbReference type="RefSeq" id="WP_126701967.1">
    <property type="nucleotide sequence ID" value="NZ_RWKW01000097.1"/>
</dbReference>
<proteinExistence type="predicted"/>
<dbReference type="Proteomes" id="UP000278398">
    <property type="component" value="Unassembled WGS sequence"/>
</dbReference>
<evidence type="ECO:0000313" key="2">
    <source>
        <dbReference type="EMBL" id="RST84312.1"/>
    </source>
</evidence>
<evidence type="ECO:0000256" key="1">
    <source>
        <dbReference type="SAM" id="Phobius"/>
    </source>
</evidence>
<reference evidence="2 3" key="1">
    <citation type="submission" date="2018-12" db="EMBL/GenBank/DDBJ databases">
        <title>Mesorhizobium carbonis sp. nov., isolated from coal mine water.</title>
        <authorList>
            <person name="Xin W."/>
            <person name="Xu Z."/>
            <person name="Xiang F."/>
            <person name="Zhang J."/>
            <person name="Xi L."/>
            <person name="Liu J."/>
        </authorList>
    </citation>
    <scope>NUCLEOTIDE SEQUENCE [LARGE SCALE GENOMIC DNA]</scope>
    <source>
        <strain evidence="2 3">B2.3</strain>
    </source>
</reference>
<dbReference type="EMBL" id="RWKW01000097">
    <property type="protein sequence ID" value="RST84312.1"/>
    <property type="molecule type" value="Genomic_DNA"/>
</dbReference>
<accession>A0A3R9YC42</accession>
<protein>
    <submittedName>
        <fullName evidence="2">Uncharacterized protein</fullName>
    </submittedName>
</protein>
<evidence type="ECO:0000313" key="3">
    <source>
        <dbReference type="Proteomes" id="UP000278398"/>
    </source>
</evidence>
<sequence>MSEYVEKWKQEISLEFKKIELEKTKAKWDFWKTLVVSGASAIAIAVVTAFGSIYVGYLNNESAKEIELIKIDSGLTTAFGAQFLSEDLGTRIRAAHLFKSIAPSVEIRSRWSPYHEELAAFNEAIIKAGGDPSSSIRSLLNDDDFLKNWGGMGCRMDSMDGCIANMPSPGSDLYPAIQNPGKAIPG</sequence>
<gene>
    <name evidence="2" type="ORF">EJC49_21415</name>
</gene>
<keyword evidence="1" id="KW-0812">Transmembrane</keyword>
<keyword evidence="1" id="KW-0472">Membrane</keyword>
<name>A0A3R9YC42_9HYPH</name>
<keyword evidence="3" id="KW-1185">Reference proteome</keyword>
<keyword evidence="1" id="KW-1133">Transmembrane helix</keyword>